<evidence type="ECO:0000313" key="3">
    <source>
        <dbReference type="EMBL" id="KAF9329366.1"/>
    </source>
</evidence>
<sequence length="454" mass="47584">MALHSPWDALEKRASPSFPPPHVIRPHDVIAQAPPKPTAKPKPPPAKTTVVKPPVVPPVVPPVSSSSSAVPPISSISSTGVGSSSSDPATTTVSTPPSGTESAGGPATTTPANNTGLIAGIAAGTVIVVLVIGGLVLRSRRRRNRAARDAEEYQQRAMMNKYSEHSGSSMNSGYGMDGFGSSATLSRVMGKQPDWFAQKSPLEYYRQVPPLTELQKQTPQPSPQQRPYLKHETSATSAHSSASTSSYQGSRSLKKSSSQTELIPLTPTGASPKALPSPHKPYQQQQYQQPRLSTNLRSSTSATSPTYLGSLSPYNNRPQQSPFPTLSTSPISSLPPALPSTNSLYTYHPPPPSTSPVSPSPSKPSAGFYDFLMDDEDGASDSKAKNKSISGSSKDAGKPESPTGSSPTTRTPPPVPRSTRPVSVISTSSLKLKVSGDLMLDGSAPDVPALPKSS</sequence>
<feature type="transmembrane region" description="Helical" evidence="2">
    <location>
        <begin position="117"/>
        <end position="137"/>
    </location>
</feature>
<feature type="compositionally biased region" description="Low complexity" evidence="1">
    <location>
        <begin position="234"/>
        <end position="246"/>
    </location>
</feature>
<protein>
    <submittedName>
        <fullName evidence="3">Uncharacterized protein</fullName>
    </submittedName>
</protein>
<feature type="region of interest" description="Disordered" evidence="1">
    <location>
        <begin position="1"/>
        <end position="111"/>
    </location>
</feature>
<gene>
    <name evidence="3" type="ORF">BG006_007546</name>
</gene>
<evidence type="ECO:0000256" key="1">
    <source>
        <dbReference type="SAM" id="MobiDB-lite"/>
    </source>
</evidence>
<feature type="compositionally biased region" description="Pro residues" evidence="1">
    <location>
        <begin position="34"/>
        <end position="46"/>
    </location>
</feature>
<accession>A0A9P5VKL0</accession>
<comment type="caution">
    <text evidence="3">The sequence shown here is derived from an EMBL/GenBank/DDBJ whole genome shotgun (WGS) entry which is preliminary data.</text>
</comment>
<reference evidence="3" key="1">
    <citation type="journal article" date="2020" name="Fungal Divers.">
        <title>Resolving the Mortierellaceae phylogeny through synthesis of multi-gene phylogenetics and phylogenomics.</title>
        <authorList>
            <person name="Vandepol N."/>
            <person name="Liber J."/>
            <person name="Desiro A."/>
            <person name="Na H."/>
            <person name="Kennedy M."/>
            <person name="Barry K."/>
            <person name="Grigoriev I.V."/>
            <person name="Miller A.N."/>
            <person name="O'Donnell K."/>
            <person name="Stajich J.E."/>
            <person name="Bonito G."/>
        </authorList>
    </citation>
    <scope>NUCLEOTIDE SEQUENCE</scope>
    <source>
        <strain evidence="3">NVP1</strain>
    </source>
</reference>
<dbReference type="Proteomes" id="UP000696485">
    <property type="component" value="Unassembled WGS sequence"/>
</dbReference>
<dbReference type="EMBL" id="JAAAUY010000481">
    <property type="protein sequence ID" value="KAF9329366.1"/>
    <property type="molecule type" value="Genomic_DNA"/>
</dbReference>
<dbReference type="AlphaFoldDB" id="A0A9P5VKL0"/>
<keyword evidence="2" id="KW-0812">Transmembrane</keyword>
<feature type="compositionally biased region" description="Polar residues" evidence="1">
    <location>
        <begin position="247"/>
        <end position="261"/>
    </location>
</feature>
<keyword evidence="2" id="KW-1133">Transmembrane helix</keyword>
<feature type="region of interest" description="Disordered" evidence="1">
    <location>
        <begin position="211"/>
        <end position="454"/>
    </location>
</feature>
<feature type="compositionally biased region" description="Polar residues" evidence="1">
    <location>
        <begin position="290"/>
        <end position="320"/>
    </location>
</feature>
<keyword evidence="2" id="KW-0472">Membrane</keyword>
<evidence type="ECO:0000313" key="4">
    <source>
        <dbReference type="Proteomes" id="UP000696485"/>
    </source>
</evidence>
<name>A0A9P5VKL0_9FUNG</name>
<keyword evidence="4" id="KW-1185">Reference proteome</keyword>
<proteinExistence type="predicted"/>
<feature type="compositionally biased region" description="Polar residues" evidence="1">
    <location>
        <begin position="214"/>
        <end position="225"/>
    </location>
</feature>
<feature type="compositionally biased region" description="Low complexity" evidence="1">
    <location>
        <begin position="62"/>
        <end position="86"/>
    </location>
</feature>
<feature type="compositionally biased region" description="Pro residues" evidence="1">
    <location>
        <begin position="348"/>
        <end position="362"/>
    </location>
</feature>
<feature type="compositionally biased region" description="Polar residues" evidence="1">
    <location>
        <begin position="87"/>
        <end position="111"/>
    </location>
</feature>
<feature type="compositionally biased region" description="Low complexity" evidence="1">
    <location>
        <begin position="322"/>
        <end position="341"/>
    </location>
</feature>
<organism evidence="3 4">
    <name type="scientific">Podila minutissima</name>
    <dbReference type="NCBI Taxonomy" id="64525"/>
    <lineage>
        <taxon>Eukaryota</taxon>
        <taxon>Fungi</taxon>
        <taxon>Fungi incertae sedis</taxon>
        <taxon>Mucoromycota</taxon>
        <taxon>Mortierellomycotina</taxon>
        <taxon>Mortierellomycetes</taxon>
        <taxon>Mortierellales</taxon>
        <taxon>Mortierellaceae</taxon>
        <taxon>Podila</taxon>
    </lineage>
</organism>
<evidence type="ECO:0000256" key="2">
    <source>
        <dbReference type="SAM" id="Phobius"/>
    </source>
</evidence>